<feature type="coiled-coil region" evidence="1">
    <location>
        <begin position="341"/>
        <end position="512"/>
    </location>
</feature>
<reference evidence="2 3" key="1">
    <citation type="submission" date="2022-12" db="EMBL/GenBank/DDBJ databases">
        <title>Chromosome-level genome of Tegillarca granosa.</title>
        <authorList>
            <person name="Kim J."/>
        </authorList>
    </citation>
    <scope>NUCLEOTIDE SEQUENCE [LARGE SCALE GENOMIC DNA]</scope>
    <source>
        <strain evidence="2">Teg-2019</strain>
        <tissue evidence="2">Adductor muscle</tissue>
    </source>
</reference>
<sequence>MASGNDWWNFLLGNPMKNIQFDMAYSSNFKIEDLIKDLEEYYKVGNNSVKDIADTLYNMASLIRKLKRDKKNIDPRNCADCSTRSQSLMRKLLGKNKQIPLEQSEVENMYTALRITKEEKLECEKQLGNKTAELNYTIKERDNILNQLEIQRDANTELIETLGINKRDNRELETTRKCNDQLKAQNENLTKSLNEMKNEKENLTKSLNEMKIENGKLTKELKLQEQKYESSMTEIEELKNKIKEAENESQITVNDLIREIEELKTKMKTTEGENERKVNELQNEIKELKTKATISESESELTVNKLQKEVTALRGSLSSKNTEIDDIKRQNIKHVDNTTQTEEKNSEIQMLNDKIKSLKSELETKETEKQKIDNLNKDLKEQLERSDAKLKLEKDEETAQINSLKSKSIELETERNMLIASKKSLQNHIDEIKKDKMRLSTENSKFEQEVKSQQINLDVITREKNQLKTDVVDKEKVVEELKTLKAVLTSELELSKKENEKLVQQIEQLTKKPRRLIELNVVSSMKQGLTDIVMHDLNRKLKQISDTEDTDIVLRPTAPSTATAPPTPATGTAANVKGPTVVFCISISRLGSDVQEALKGISVSSDVAIIIFHHKEVHALPSQSSEKILTGSEYKQLGSIIDMAVLSSKGIYNCDMNNLGFTKLVSFAKRFMN</sequence>
<accession>A0ABQ9F7A1</accession>
<protein>
    <submittedName>
        <fullName evidence="2">Uncharacterized protein</fullName>
    </submittedName>
</protein>
<comment type="caution">
    <text evidence="2">The sequence shown here is derived from an EMBL/GenBank/DDBJ whole genome shotgun (WGS) entry which is preliminary data.</text>
</comment>
<evidence type="ECO:0000313" key="2">
    <source>
        <dbReference type="EMBL" id="KAJ8313254.1"/>
    </source>
</evidence>
<dbReference type="Proteomes" id="UP001217089">
    <property type="component" value="Unassembled WGS sequence"/>
</dbReference>
<evidence type="ECO:0000256" key="1">
    <source>
        <dbReference type="SAM" id="Coils"/>
    </source>
</evidence>
<proteinExistence type="predicted"/>
<evidence type="ECO:0000313" key="3">
    <source>
        <dbReference type="Proteomes" id="UP001217089"/>
    </source>
</evidence>
<name>A0ABQ9F7A1_TEGGR</name>
<keyword evidence="1" id="KW-0175">Coiled coil</keyword>
<keyword evidence="3" id="KW-1185">Reference proteome</keyword>
<gene>
    <name evidence="2" type="ORF">KUTeg_009171</name>
</gene>
<dbReference type="EMBL" id="JARBDR010000385">
    <property type="protein sequence ID" value="KAJ8313254.1"/>
    <property type="molecule type" value="Genomic_DNA"/>
</dbReference>
<dbReference type="Gene3D" id="1.20.5.1700">
    <property type="match status" value="1"/>
</dbReference>
<feature type="coiled-coil region" evidence="1">
    <location>
        <begin position="172"/>
        <end position="298"/>
    </location>
</feature>
<organism evidence="2 3">
    <name type="scientific">Tegillarca granosa</name>
    <name type="common">Malaysian cockle</name>
    <name type="synonym">Anadara granosa</name>
    <dbReference type="NCBI Taxonomy" id="220873"/>
    <lineage>
        <taxon>Eukaryota</taxon>
        <taxon>Metazoa</taxon>
        <taxon>Spiralia</taxon>
        <taxon>Lophotrochozoa</taxon>
        <taxon>Mollusca</taxon>
        <taxon>Bivalvia</taxon>
        <taxon>Autobranchia</taxon>
        <taxon>Pteriomorphia</taxon>
        <taxon>Arcoida</taxon>
        <taxon>Arcoidea</taxon>
        <taxon>Arcidae</taxon>
        <taxon>Tegillarca</taxon>
    </lineage>
</organism>